<name>A0A1Z8BGD3_9FLAO</name>
<comment type="caution">
    <text evidence="2">The sequence shown here is derived from an EMBL/GenBank/DDBJ whole genome shotgun (WGS) entry which is preliminary data.</text>
</comment>
<protein>
    <submittedName>
        <fullName evidence="2">Uncharacterized protein</fullName>
    </submittedName>
</protein>
<accession>A0A1Z8BGD3</accession>
<reference evidence="3" key="1">
    <citation type="journal article" date="2017" name="Proc. Natl. Acad. Sci. U.S.A.">
        <title>Simulation of Deepwater Horizon oil plume reveals substrate specialization within a complex community of hydrocarbon-degraders.</title>
        <authorList>
            <person name="Hu P."/>
            <person name="Dubinsky E.A."/>
            <person name="Probst A.J."/>
            <person name="Wang J."/>
            <person name="Sieber C.M.K."/>
            <person name="Tom L.M."/>
            <person name="Gardinali P."/>
            <person name="Banfield J.F."/>
            <person name="Atlas R.M."/>
            <person name="Andersen G.L."/>
        </authorList>
    </citation>
    <scope>NUCLEOTIDE SEQUENCE [LARGE SCALE GENOMIC DNA]</scope>
</reference>
<evidence type="ECO:0000313" key="2">
    <source>
        <dbReference type="EMBL" id="OUS21629.1"/>
    </source>
</evidence>
<organism evidence="2 3">
    <name type="scientific">Nonlabens dokdonensis</name>
    <dbReference type="NCBI Taxonomy" id="328515"/>
    <lineage>
        <taxon>Bacteria</taxon>
        <taxon>Pseudomonadati</taxon>
        <taxon>Bacteroidota</taxon>
        <taxon>Flavobacteriia</taxon>
        <taxon>Flavobacteriales</taxon>
        <taxon>Flavobacteriaceae</taxon>
        <taxon>Nonlabens</taxon>
    </lineage>
</organism>
<feature type="chain" id="PRO_5013097375" evidence="1">
    <location>
        <begin position="24"/>
        <end position="205"/>
    </location>
</feature>
<dbReference type="RefSeq" id="WP_303685384.1">
    <property type="nucleotide sequence ID" value="NZ_CAJXYO010000018.1"/>
</dbReference>
<keyword evidence="1" id="KW-0732">Signal</keyword>
<gene>
    <name evidence="2" type="ORF">A9Q93_00375</name>
</gene>
<dbReference type="AlphaFoldDB" id="A0A1Z8BGD3"/>
<sequence>MKKFFKYLPFFLFGLCFVLNSCSEENVNTDQTRNLGFSEMKSTEDVDLSKLRNSVATFVDSVNIASIANGSTLLDEGQASDLLAPIVEETLAILPEYGITLGELQEDFPNLDDSRIAIIGIGIISIEDGLNNLQIKSVDWDRAISCALGAIGFNSIDLLRNAAETGTRVAIRGLIKTVATRLLGPIGVAFTVAEWALCYSGFSLW</sequence>
<evidence type="ECO:0000256" key="1">
    <source>
        <dbReference type="SAM" id="SignalP"/>
    </source>
</evidence>
<dbReference type="Proteomes" id="UP000196102">
    <property type="component" value="Unassembled WGS sequence"/>
</dbReference>
<evidence type="ECO:0000313" key="3">
    <source>
        <dbReference type="Proteomes" id="UP000196102"/>
    </source>
</evidence>
<feature type="signal peptide" evidence="1">
    <location>
        <begin position="1"/>
        <end position="23"/>
    </location>
</feature>
<dbReference type="EMBL" id="MAAX01000009">
    <property type="protein sequence ID" value="OUS21629.1"/>
    <property type="molecule type" value="Genomic_DNA"/>
</dbReference>
<proteinExistence type="predicted"/>